<evidence type="ECO:0000256" key="3">
    <source>
        <dbReference type="ARBA" id="ARBA00023012"/>
    </source>
</evidence>
<dbReference type="InterPro" id="IPR011006">
    <property type="entry name" value="CheY-like_superfamily"/>
</dbReference>
<dbReference type="InterPro" id="IPR039420">
    <property type="entry name" value="WalR-like"/>
</dbReference>
<name>A0A7C9KC71_9BACT</name>
<evidence type="ECO:0000256" key="5">
    <source>
        <dbReference type="ARBA" id="ARBA00024735"/>
    </source>
</evidence>
<accession>A0A7C9KC71</accession>
<protein>
    <recommendedName>
        <fullName evidence="1">Phosphate regulon transcriptional regulatory protein PhoB</fullName>
    </recommendedName>
</protein>
<dbReference type="Gene3D" id="6.10.250.690">
    <property type="match status" value="1"/>
</dbReference>
<dbReference type="Gene3D" id="1.10.10.10">
    <property type="entry name" value="Winged helix-like DNA-binding domain superfamily/Winged helix DNA-binding domain"/>
    <property type="match status" value="1"/>
</dbReference>
<dbReference type="InterPro" id="IPR001789">
    <property type="entry name" value="Sig_transdc_resp-reg_receiver"/>
</dbReference>
<keyword evidence="2 6" id="KW-0597">Phosphoprotein</keyword>
<dbReference type="SMART" id="SM00862">
    <property type="entry name" value="Trans_reg_C"/>
    <property type="match status" value="1"/>
</dbReference>
<dbReference type="Gene3D" id="3.40.50.2300">
    <property type="match status" value="1"/>
</dbReference>
<feature type="DNA-binding region" description="OmpR/PhoB-type" evidence="7">
    <location>
        <begin position="173"/>
        <end position="273"/>
    </location>
</feature>
<dbReference type="SMART" id="SM00448">
    <property type="entry name" value="REC"/>
    <property type="match status" value="1"/>
</dbReference>
<dbReference type="PROSITE" id="PS50110">
    <property type="entry name" value="RESPONSE_REGULATORY"/>
    <property type="match status" value="1"/>
</dbReference>
<keyword evidence="3" id="KW-0902">Two-component regulatory system</keyword>
<evidence type="ECO:0000259" key="9">
    <source>
        <dbReference type="PROSITE" id="PS51755"/>
    </source>
</evidence>
<comment type="caution">
    <text evidence="10">The sequence shown here is derived from an EMBL/GenBank/DDBJ whole genome shotgun (WGS) entry which is preliminary data.</text>
</comment>
<dbReference type="EMBL" id="QWKH01000056">
    <property type="protein sequence ID" value="NBI34933.1"/>
    <property type="molecule type" value="Genomic_DNA"/>
</dbReference>
<evidence type="ECO:0000313" key="10">
    <source>
        <dbReference type="EMBL" id="NBI34933.1"/>
    </source>
</evidence>
<feature type="modified residue" description="4-aspartylphosphate" evidence="6">
    <location>
        <position position="57"/>
    </location>
</feature>
<evidence type="ECO:0000256" key="4">
    <source>
        <dbReference type="ARBA" id="ARBA00023125"/>
    </source>
</evidence>
<dbReference type="GO" id="GO:0032993">
    <property type="term" value="C:protein-DNA complex"/>
    <property type="evidence" value="ECO:0007669"/>
    <property type="project" value="TreeGrafter"/>
</dbReference>
<dbReference type="InterPro" id="IPR016032">
    <property type="entry name" value="Sig_transdc_resp-reg_C-effctor"/>
</dbReference>
<proteinExistence type="predicted"/>
<dbReference type="CDD" id="cd17574">
    <property type="entry name" value="REC_OmpR"/>
    <property type="match status" value="1"/>
</dbReference>
<dbReference type="GO" id="GO:0000976">
    <property type="term" value="F:transcription cis-regulatory region binding"/>
    <property type="evidence" value="ECO:0007669"/>
    <property type="project" value="TreeGrafter"/>
</dbReference>
<comment type="function">
    <text evidence="5">This protein is a positive regulator for the phosphate regulon. Transcription of this operon is positively regulated by PhoB and PhoR when phosphate is limited.</text>
</comment>
<reference evidence="10" key="1">
    <citation type="submission" date="2018-08" db="EMBL/GenBank/DDBJ databases">
        <title>Murine metabolic-syndrome-specific gut microbial biobank.</title>
        <authorList>
            <person name="Liu C."/>
        </authorList>
    </citation>
    <scope>NUCLEOTIDE SEQUENCE [LARGE SCALE GENOMIC DNA]</scope>
    <source>
        <strain evidence="10">Z82</strain>
    </source>
</reference>
<dbReference type="GO" id="GO:0000156">
    <property type="term" value="F:phosphorelay response regulator activity"/>
    <property type="evidence" value="ECO:0007669"/>
    <property type="project" value="TreeGrafter"/>
</dbReference>
<keyword evidence="4 7" id="KW-0238">DNA-binding</keyword>
<dbReference type="PANTHER" id="PTHR48111">
    <property type="entry name" value="REGULATOR OF RPOS"/>
    <property type="match status" value="1"/>
</dbReference>
<dbReference type="SUPFAM" id="SSF46894">
    <property type="entry name" value="C-terminal effector domain of the bipartite response regulators"/>
    <property type="match status" value="1"/>
</dbReference>
<dbReference type="SUPFAM" id="SSF52172">
    <property type="entry name" value="CheY-like"/>
    <property type="match status" value="1"/>
</dbReference>
<evidence type="ECO:0000256" key="1">
    <source>
        <dbReference type="ARBA" id="ARBA00013332"/>
    </source>
</evidence>
<dbReference type="Pfam" id="PF00486">
    <property type="entry name" value="Trans_reg_C"/>
    <property type="match status" value="1"/>
</dbReference>
<evidence type="ECO:0000259" key="8">
    <source>
        <dbReference type="PROSITE" id="PS50110"/>
    </source>
</evidence>
<dbReference type="Pfam" id="PF00072">
    <property type="entry name" value="Response_reg"/>
    <property type="match status" value="1"/>
</dbReference>
<dbReference type="GO" id="GO:0006355">
    <property type="term" value="P:regulation of DNA-templated transcription"/>
    <property type="evidence" value="ECO:0007669"/>
    <property type="project" value="InterPro"/>
</dbReference>
<dbReference type="AlphaFoldDB" id="A0A7C9KC71"/>
<evidence type="ECO:0000256" key="2">
    <source>
        <dbReference type="ARBA" id="ARBA00022553"/>
    </source>
</evidence>
<dbReference type="FunFam" id="1.10.10.10:FF:000018">
    <property type="entry name" value="DNA-binding response regulator ResD"/>
    <property type="match status" value="1"/>
</dbReference>
<feature type="domain" description="Response regulatory" evidence="8">
    <location>
        <begin position="6"/>
        <end position="124"/>
    </location>
</feature>
<dbReference type="CDD" id="cd00383">
    <property type="entry name" value="trans_reg_C"/>
    <property type="match status" value="1"/>
</dbReference>
<evidence type="ECO:0000256" key="7">
    <source>
        <dbReference type="PROSITE-ProRule" id="PRU01091"/>
    </source>
</evidence>
<gene>
    <name evidence="10" type="ORF">D1639_07815</name>
</gene>
<feature type="domain" description="OmpR/PhoB-type" evidence="9">
    <location>
        <begin position="173"/>
        <end position="273"/>
    </location>
</feature>
<dbReference type="PROSITE" id="PS51755">
    <property type="entry name" value="OMPR_PHOB"/>
    <property type="match status" value="1"/>
</dbReference>
<evidence type="ECO:0000256" key="6">
    <source>
        <dbReference type="PROSITE-ProRule" id="PRU00169"/>
    </source>
</evidence>
<organism evidence="10">
    <name type="scientific">Muribaculaceae bacterium Z82</name>
    <dbReference type="NCBI Taxonomy" id="2304548"/>
    <lineage>
        <taxon>Bacteria</taxon>
        <taxon>Pseudomonadati</taxon>
        <taxon>Bacteroidota</taxon>
        <taxon>Bacteroidia</taxon>
        <taxon>Bacteroidales</taxon>
        <taxon>Muribaculaceae</taxon>
    </lineage>
</organism>
<dbReference type="GO" id="GO:0005829">
    <property type="term" value="C:cytosol"/>
    <property type="evidence" value="ECO:0007669"/>
    <property type="project" value="TreeGrafter"/>
</dbReference>
<dbReference type="InterPro" id="IPR001867">
    <property type="entry name" value="OmpR/PhoB-type_DNA-bd"/>
</dbReference>
<dbReference type="PANTHER" id="PTHR48111:SF73">
    <property type="entry name" value="ALKALINE PHOSPHATASE SYNTHESIS TRANSCRIPTIONAL REGULATORY PROTEIN PHOP"/>
    <property type="match status" value="1"/>
</dbReference>
<dbReference type="InterPro" id="IPR036388">
    <property type="entry name" value="WH-like_DNA-bd_sf"/>
</dbReference>
<sequence>MEESPLIYYVEDDEHVRDLTSYALRQAGFQVHALPEARKRDFVAECAKAQPAAVLLDIMLPGDDGMELLRALRASDATEAIPVLMLTAKGTEFDKVVGLDAGADDYLSKPYGMMELISRVNALVRRASRPAHVSGKAAGAAGAPGAAGAARAASALGAASAATNTAASAPDLDDVLRAGDIELSPLARTAEVGGVELALTRKEFDLLRFLMENRGRVLTREQLLQAVWGISFVGETRTVDMHVKTLRKKLAQARPGAEEAIVTVRGSGYRLRKGDR</sequence>